<evidence type="ECO:0000313" key="4">
    <source>
        <dbReference type="Proteomes" id="UP000261812"/>
    </source>
</evidence>
<dbReference type="EMBL" id="CP032152">
    <property type="protein sequence ID" value="QLL29192.1"/>
    <property type="molecule type" value="Genomic_DNA"/>
</dbReference>
<dbReference type="CDD" id="cd06259">
    <property type="entry name" value="YdcF-like"/>
    <property type="match status" value="1"/>
</dbReference>
<dbReference type="GO" id="GO:0005886">
    <property type="term" value="C:plasma membrane"/>
    <property type="evidence" value="ECO:0007669"/>
    <property type="project" value="TreeGrafter"/>
</dbReference>
<dbReference type="GO" id="GO:0043164">
    <property type="term" value="P:Gram-negative-bacterium-type cell wall biogenesis"/>
    <property type="evidence" value="ECO:0007669"/>
    <property type="project" value="TreeGrafter"/>
</dbReference>
<dbReference type="AlphaFoldDB" id="A0A7D6IYF4"/>
<reference evidence="4" key="1">
    <citation type="submission" date="2018-09" db="EMBL/GenBank/DDBJ databases">
        <title>Complete genome sequence of thermophilic cyanobacteria strain Thermosynechococcus elongatus PKUAC-SCTE542.</title>
        <authorList>
            <person name="Liang Y."/>
            <person name="Tang J."/>
            <person name="Daroch M."/>
        </authorList>
    </citation>
    <scope>NUCLEOTIDE SEQUENCE [LARGE SCALE GENOMIC DNA]</scope>
    <source>
        <strain evidence="4">E542</strain>
    </source>
</reference>
<dbReference type="KEGG" id="tsq:D3A95_07180"/>
<dbReference type="Pfam" id="PF02698">
    <property type="entry name" value="DUF218"/>
    <property type="match status" value="1"/>
</dbReference>
<dbReference type="InterPro" id="IPR051599">
    <property type="entry name" value="Cell_Envelope_Assoc"/>
</dbReference>
<name>A0A7D6IYF4_9CYAN</name>
<keyword evidence="1" id="KW-1133">Transmembrane helix</keyword>
<dbReference type="Proteomes" id="UP000261812">
    <property type="component" value="Chromosome"/>
</dbReference>
<accession>A0A7D6IYF4</accession>
<dbReference type="RefSeq" id="WP_181494381.1">
    <property type="nucleotide sequence ID" value="NZ_CP032152.1"/>
</dbReference>
<evidence type="ECO:0000256" key="1">
    <source>
        <dbReference type="SAM" id="Phobius"/>
    </source>
</evidence>
<keyword evidence="1" id="KW-0472">Membrane</keyword>
<feature type="transmembrane region" description="Helical" evidence="1">
    <location>
        <begin position="38"/>
        <end position="64"/>
    </location>
</feature>
<feature type="transmembrane region" description="Helical" evidence="1">
    <location>
        <begin position="12"/>
        <end position="31"/>
    </location>
</feature>
<keyword evidence="1" id="KW-0812">Transmembrane</keyword>
<proteinExistence type="predicted"/>
<sequence length="263" mass="29160">MDLLLSKLLPPLLYPLPLACWALIFAIVRFWRAPKQAAIALVIALSILLLSGNDYVATALIASLERQYLPPNPMPKAAAIVVLGGAVVPQTAPRPWVEVTEGGDRILYGAHLFRQGYAPYLILSGGRIEWLGETFQRGEAADMAEIATTCGVPRDKILLDTTSLNTYENAVNVKALLEKHQIQGDLLLVTSAYHMPRSVAIFRRLGMNVIPAPTDYRYLSIARSPTWQNLLLSLIPNPYNVDITTIALREYQGLLVYKLRGWL</sequence>
<dbReference type="InterPro" id="IPR014729">
    <property type="entry name" value="Rossmann-like_a/b/a_fold"/>
</dbReference>
<dbReference type="GO" id="GO:0000270">
    <property type="term" value="P:peptidoglycan metabolic process"/>
    <property type="evidence" value="ECO:0007669"/>
    <property type="project" value="TreeGrafter"/>
</dbReference>
<organism evidence="3 4">
    <name type="scientific">Thermosynechococcus sichuanensis E542</name>
    <dbReference type="NCBI Taxonomy" id="2016101"/>
    <lineage>
        <taxon>Bacteria</taxon>
        <taxon>Bacillati</taxon>
        <taxon>Cyanobacteriota</taxon>
        <taxon>Cyanophyceae</taxon>
        <taxon>Acaryochloridales</taxon>
        <taxon>Thermosynechococcaceae</taxon>
        <taxon>Thermosynechococcus</taxon>
        <taxon>Thermosynechococcus sichuanensis</taxon>
    </lineage>
</organism>
<evidence type="ECO:0000313" key="3">
    <source>
        <dbReference type="EMBL" id="QLL29192.1"/>
    </source>
</evidence>
<feature type="domain" description="DUF218" evidence="2">
    <location>
        <begin position="79"/>
        <end position="253"/>
    </location>
</feature>
<dbReference type="Gene3D" id="3.40.50.620">
    <property type="entry name" value="HUPs"/>
    <property type="match status" value="1"/>
</dbReference>
<dbReference type="PANTHER" id="PTHR30336:SF4">
    <property type="entry name" value="ENVELOPE BIOGENESIS FACTOR ELYC"/>
    <property type="match status" value="1"/>
</dbReference>
<dbReference type="InterPro" id="IPR003848">
    <property type="entry name" value="DUF218"/>
</dbReference>
<dbReference type="PANTHER" id="PTHR30336">
    <property type="entry name" value="INNER MEMBRANE PROTEIN, PROBABLE PERMEASE"/>
    <property type="match status" value="1"/>
</dbReference>
<protein>
    <submittedName>
        <fullName evidence="3">YdcF family protein</fullName>
    </submittedName>
</protein>
<keyword evidence="4" id="KW-1185">Reference proteome</keyword>
<evidence type="ECO:0000259" key="2">
    <source>
        <dbReference type="Pfam" id="PF02698"/>
    </source>
</evidence>
<gene>
    <name evidence="3" type="ORF">D3A95_07180</name>
</gene>